<comment type="subcellular location">
    <subcellularLocation>
        <location evidence="1">Membrane</location>
    </subcellularLocation>
</comment>
<accession>A0ABV3QG51</accession>
<dbReference type="NCBIfam" id="NF008437">
    <property type="entry name" value="PRK11280.1"/>
    <property type="match status" value="1"/>
</dbReference>
<keyword evidence="3" id="KW-0732">Signal</keyword>
<feature type="signal peptide" evidence="3">
    <location>
        <begin position="1"/>
        <end position="30"/>
    </location>
</feature>
<evidence type="ECO:0000256" key="1">
    <source>
        <dbReference type="ARBA" id="ARBA00004370"/>
    </source>
</evidence>
<dbReference type="InterPro" id="IPR008816">
    <property type="entry name" value="Gly_zipper_2TM_dom"/>
</dbReference>
<dbReference type="InterPro" id="IPR051407">
    <property type="entry name" value="Bact_OM_lipoprot/Surf_antigen"/>
</dbReference>
<proteinExistence type="predicted"/>
<sequence length="203" mass="20579">MNRLMVNALNVGIAAALAVGLSACNRSADAGTQGAQAAASAPVPAQQATPAPVQPAGPQYAQVVSVTPVRSTDTPHQVCRDEVVNHTAPPKDQHNIAGTAIGAVAGGLLGHMVGSGKGNTLATVAGAVGGGYAGNRIENAHHKPQVTSTVERRCSTVANGGGKIIGYDVQYVYNGVTRTTRMDHDPGDRVQVQEGAMAVSDAR</sequence>
<evidence type="ECO:0000256" key="3">
    <source>
        <dbReference type="SAM" id="SignalP"/>
    </source>
</evidence>
<name>A0ABV3QG51_9GAMM</name>
<organism evidence="5 6">
    <name type="scientific">Rhodanobacter lycopersici</name>
    <dbReference type="NCBI Taxonomy" id="3162487"/>
    <lineage>
        <taxon>Bacteria</taxon>
        <taxon>Pseudomonadati</taxon>
        <taxon>Pseudomonadota</taxon>
        <taxon>Gammaproteobacteria</taxon>
        <taxon>Lysobacterales</taxon>
        <taxon>Rhodanobacteraceae</taxon>
        <taxon>Rhodanobacter</taxon>
    </lineage>
</organism>
<dbReference type="Pfam" id="PF05433">
    <property type="entry name" value="Rick_17kDa_Anti"/>
    <property type="match status" value="1"/>
</dbReference>
<comment type="caution">
    <text evidence="5">The sequence shown here is derived from an EMBL/GenBank/DDBJ whole genome shotgun (WGS) entry which is preliminary data.</text>
</comment>
<dbReference type="Proteomes" id="UP001556220">
    <property type="component" value="Unassembled WGS sequence"/>
</dbReference>
<protein>
    <submittedName>
        <fullName evidence="5">Glycine zipper 2TM domain-containing protein</fullName>
    </submittedName>
</protein>
<gene>
    <name evidence="5" type="ORF">ABQJ54_12960</name>
</gene>
<evidence type="ECO:0000259" key="4">
    <source>
        <dbReference type="Pfam" id="PF05433"/>
    </source>
</evidence>
<keyword evidence="6" id="KW-1185">Reference proteome</keyword>
<evidence type="ECO:0000256" key="2">
    <source>
        <dbReference type="ARBA" id="ARBA00023136"/>
    </source>
</evidence>
<reference evidence="5 6" key="1">
    <citation type="submission" date="2024-06" db="EMBL/GenBank/DDBJ databases">
        <authorList>
            <person name="Woo H."/>
        </authorList>
    </citation>
    <scope>NUCLEOTIDE SEQUENCE [LARGE SCALE GENOMIC DNA]</scope>
    <source>
        <strain evidence="5 6">Si-c</strain>
    </source>
</reference>
<dbReference type="PROSITE" id="PS51257">
    <property type="entry name" value="PROKAR_LIPOPROTEIN"/>
    <property type="match status" value="1"/>
</dbReference>
<dbReference type="PANTHER" id="PTHR35603:SF2">
    <property type="entry name" value="OUTER MEMBRANE LIPOPROTEIN"/>
    <property type="match status" value="1"/>
</dbReference>
<keyword evidence="2" id="KW-0472">Membrane</keyword>
<feature type="chain" id="PRO_5045414956" evidence="3">
    <location>
        <begin position="31"/>
        <end position="203"/>
    </location>
</feature>
<evidence type="ECO:0000313" key="5">
    <source>
        <dbReference type="EMBL" id="MEW9572662.1"/>
    </source>
</evidence>
<feature type="domain" description="Glycine zipper 2TM" evidence="4">
    <location>
        <begin position="97"/>
        <end position="138"/>
    </location>
</feature>
<evidence type="ECO:0000313" key="6">
    <source>
        <dbReference type="Proteomes" id="UP001556220"/>
    </source>
</evidence>
<dbReference type="RefSeq" id="WP_367854728.1">
    <property type="nucleotide sequence ID" value="NZ_JBFOHK010000003.1"/>
</dbReference>
<dbReference type="EMBL" id="JBFOHK010000003">
    <property type="protein sequence ID" value="MEW9572662.1"/>
    <property type="molecule type" value="Genomic_DNA"/>
</dbReference>
<dbReference type="PANTHER" id="PTHR35603">
    <property type="match status" value="1"/>
</dbReference>